<organism evidence="9 10">
    <name type="scientific">Dactylosporangium darangshiense</name>
    <dbReference type="NCBI Taxonomy" id="579108"/>
    <lineage>
        <taxon>Bacteria</taxon>
        <taxon>Bacillati</taxon>
        <taxon>Actinomycetota</taxon>
        <taxon>Actinomycetes</taxon>
        <taxon>Micromonosporales</taxon>
        <taxon>Micromonosporaceae</taxon>
        <taxon>Dactylosporangium</taxon>
    </lineage>
</organism>
<feature type="transmembrane region" description="Helical" evidence="7">
    <location>
        <begin position="461"/>
        <end position="482"/>
    </location>
</feature>
<evidence type="ECO:0000256" key="3">
    <source>
        <dbReference type="ARBA" id="ARBA00022692"/>
    </source>
</evidence>
<evidence type="ECO:0000313" key="9">
    <source>
        <dbReference type="EMBL" id="GAA4250009.1"/>
    </source>
</evidence>
<dbReference type="Proteomes" id="UP001500620">
    <property type="component" value="Unassembled WGS sequence"/>
</dbReference>
<dbReference type="EMBL" id="BAABAT010000008">
    <property type="protein sequence ID" value="GAA4250009.1"/>
    <property type="molecule type" value="Genomic_DNA"/>
</dbReference>
<dbReference type="InterPro" id="IPR050250">
    <property type="entry name" value="Macrolide_Exporter_MacB"/>
</dbReference>
<comment type="subcellular location">
    <subcellularLocation>
        <location evidence="1">Cell membrane</location>
        <topology evidence="1">Multi-pass membrane protein</topology>
    </subcellularLocation>
</comment>
<dbReference type="RefSeq" id="WP_345128154.1">
    <property type="nucleotide sequence ID" value="NZ_BAABAT010000008.1"/>
</dbReference>
<reference evidence="10" key="1">
    <citation type="journal article" date="2019" name="Int. J. Syst. Evol. Microbiol.">
        <title>The Global Catalogue of Microorganisms (GCM) 10K type strain sequencing project: providing services to taxonomists for standard genome sequencing and annotation.</title>
        <authorList>
            <consortium name="The Broad Institute Genomics Platform"/>
            <consortium name="The Broad Institute Genome Sequencing Center for Infectious Disease"/>
            <person name="Wu L."/>
            <person name="Ma J."/>
        </authorList>
    </citation>
    <scope>NUCLEOTIDE SEQUENCE [LARGE SCALE GENOMIC DNA]</scope>
    <source>
        <strain evidence="10">JCM 17441</strain>
    </source>
</reference>
<proteinExistence type="inferred from homology"/>
<feature type="transmembrane region" description="Helical" evidence="7">
    <location>
        <begin position="307"/>
        <end position="330"/>
    </location>
</feature>
<dbReference type="PANTHER" id="PTHR30572:SF4">
    <property type="entry name" value="ABC TRANSPORTER PERMEASE YTRF"/>
    <property type="match status" value="1"/>
</dbReference>
<comment type="caution">
    <text evidence="9">The sequence shown here is derived from an EMBL/GenBank/DDBJ whole genome shotgun (WGS) entry which is preliminary data.</text>
</comment>
<evidence type="ECO:0000256" key="5">
    <source>
        <dbReference type="ARBA" id="ARBA00023136"/>
    </source>
</evidence>
<evidence type="ECO:0000313" key="10">
    <source>
        <dbReference type="Proteomes" id="UP001500620"/>
    </source>
</evidence>
<evidence type="ECO:0000256" key="6">
    <source>
        <dbReference type="ARBA" id="ARBA00038076"/>
    </source>
</evidence>
<feature type="transmembrane region" description="Helical" evidence="7">
    <location>
        <begin position="550"/>
        <end position="574"/>
    </location>
</feature>
<feature type="transmembrane region" description="Helical" evidence="7">
    <location>
        <begin position="421"/>
        <end position="441"/>
    </location>
</feature>
<evidence type="ECO:0000256" key="4">
    <source>
        <dbReference type="ARBA" id="ARBA00022989"/>
    </source>
</evidence>
<dbReference type="PANTHER" id="PTHR30572">
    <property type="entry name" value="MEMBRANE COMPONENT OF TRANSPORTER-RELATED"/>
    <property type="match status" value="1"/>
</dbReference>
<keyword evidence="2" id="KW-1003">Cell membrane</keyword>
<keyword evidence="3 7" id="KW-0812">Transmembrane</keyword>
<sequence length="587" mass="59968">MAGRLLLVGRLLLRDLRRRPLETVLLLLAIAAATGTLTMALALDDVAARPYERTRAATAGPDLAVTPHSTGTDALAELAPLTTADGVTGHSGPYPIAYLTMTAAGKKVHTVVEGRDGAPALLDRPAVTSGTWTRPGGVVVERAFADALGVRTGDTVSIEGHDLKVLGTAVTAARAAYPYAQWHYPGSVLVERGGLVWVDPADIAALSGGRPLSYTLNLRLADRNASAGHGSRDVYSSWQEIAEANAGLYRAAQTVLVIGGWLLTGLALAGVAGIVAGRVVARRRRVGLLKAVGAGPAMVAAVHVAEYLAIGLAAAGIGLAAGWFAAPVLISPGAGLIGSVGGSPPALRTVVAAVALALAIAVIATVGPVLRAATTSTVHALADSPSPPRRRGGRIRLSRRLPTAVLLGLRINARRPRRARLVTLNAFVTVTALVGILTVRAQRESFDLGYTEMANPRVERGQQALLVLTVAVCALALVNTVVHTWSAVLDARRPLAVARTLGATPGQAAASVAVAQLLPALLGVAAGLPGGVVLVVLAGTGRIDFPPASWLLATMLAALLVIGAMAAVPALAAARRPVADALRSTPA</sequence>
<keyword evidence="10" id="KW-1185">Reference proteome</keyword>
<comment type="similarity">
    <text evidence="6">Belongs to the ABC-4 integral membrane protein family.</text>
</comment>
<feature type="transmembrane region" description="Helical" evidence="7">
    <location>
        <begin position="258"/>
        <end position="281"/>
    </location>
</feature>
<evidence type="ECO:0000259" key="8">
    <source>
        <dbReference type="Pfam" id="PF02687"/>
    </source>
</evidence>
<gene>
    <name evidence="9" type="ORF">GCM10022255_036590</name>
</gene>
<feature type="domain" description="ABC3 transporter permease C-terminal" evidence="8">
    <location>
        <begin position="468"/>
        <end position="576"/>
    </location>
</feature>
<feature type="domain" description="ABC3 transporter permease C-terminal" evidence="8">
    <location>
        <begin position="260"/>
        <end position="376"/>
    </location>
</feature>
<protein>
    <recommendedName>
        <fullName evidence="8">ABC3 transporter permease C-terminal domain-containing protein</fullName>
    </recommendedName>
</protein>
<evidence type="ECO:0000256" key="2">
    <source>
        <dbReference type="ARBA" id="ARBA00022475"/>
    </source>
</evidence>
<keyword evidence="4 7" id="KW-1133">Transmembrane helix</keyword>
<name>A0ABP8D8J1_9ACTN</name>
<dbReference type="Pfam" id="PF02687">
    <property type="entry name" value="FtsX"/>
    <property type="match status" value="2"/>
</dbReference>
<accession>A0ABP8D8J1</accession>
<evidence type="ECO:0000256" key="7">
    <source>
        <dbReference type="SAM" id="Phobius"/>
    </source>
</evidence>
<evidence type="ECO:0000256" key="1">
    <source>
        <dbReference type="ARBA" id="ARBA00004651"/>
    </source>
</evidence>
<feature type="transmembrane region" description="Helical" evidence="7">
    <location>
        <begin position="350"/>
        <end position="370"/>
    </location>
</feature>
<dbReference type="InterPro" id="IPR003838">
    <property type="entry name" value="ABC3_permease_C"/>
</dbReference>
<keyword evidence="5 7" id="KW-0472">Membrane</keyword>
<feature type="transmembrane region" description="Helical" evidence="7">
    <location>
        <begin position="517"/>
        <end position="538"/>
    </location>
</feature>